<proteinExistence type="predicted"/>
<evidence type="ECO:0000313" key="8">
    <source>
        <dbReference type="Proteomes" id="UP001147747"/>
    </source>
</evidence>
<dbReference type="PROSITE" id="PS50048">
    <property type="entry name" value="ZN2_CY6_FUNGAL_2"/>
    <property type="match status" value="1"/>
</dbReference>
<dbReference type="InterPro" id="IPR053178">
    <property type="entry name" value="Osmoadaptation_assoc"/>
</dbReference>
<evidence type="ECO:0000256" key="5">
    <source>
        <dbReference type="SAM" id="MobiDB-lite"/>
    </source>
</evidence>
<dbReference type="PANTHER" id="PTHR38111">
    <property type="entry name" value="ZN(2)-C6 FUNGAL-TYPE DOMAIN-CONTAINING PROTEIN-RELATED"/>
    <property type="match status" value="1"/>
</dbReference>
<dbReference type="SUPFAM" id="SSF57701">
    <property type="entry name" value="Zn2/Cys6 DNA-binding domain"/>
    <property type="match status" value="1"/>
</dbReference>
<dbReference type="OrthoDB" id="3525185at2759"/>
<reference evidence="7" key="1">
    <citation type="submission" date="2022-12" db="EMBL/GenBank/DDBJ databases">
        <authorList>
            <person name="Petersen C."/>
        </authorList>
    </citation>
    <scope>NUCLEOTIDE SEQUENCE</scope>
    <source>
        <strain evidence="7">IBT 29677</strain>
    </source>
</reference>
<keyword evidence="4" id="KW-0539">Nucleus</keyword>
<dbReference type="RefSeq" id="XP_056483145.1">
    <property type="nucleotide sequence ID" value="XM_056637115.1"/>
</dbReference>
<dbReference type="InterPro" id="IPR001138">
    <property type="entry name" value="Zn2Cys6_DnaBD"/>
</dbReference>
<feature type="compositionally biased region" description="Low complexity" evidence="5">
    <location>
        <begin position="64"/>
        <end position="77"/>
    </location>
</feature>
<organism evidence="7 8">
    <name type="scientific">Penicillium cosmopolitanum</name>
    <dbReference type="NCBI Taxonomy" id="1131564"/>
    <lineage>
        <taxon>Eukaryota</taxon>
        <taxon>Fungi</taxon>
        <taxon>Dikarya</taxon>
        <taxon>Ascomycota</taxon>
        <taxon>Pezizomycotina</taxon>
        <taxon>Eurotiomycetes</taxon>
        <taxon>Eurotiomycetidae</taxon>
        <taxon>Eurotiales</taxon>
        <taxon>Aspergillaceae</taxon>
        <taxon>Penicillium</taxon>
    </lineage>
</organism>
<keyword evidence="2" id="KW-0238">DNA-binding</keyword>
<reference evidence="7" key="2">
    <citation type="journal article" date="2023" name="IMA Fungus">
        <title>Comparative genomic study of the Penicillium genus elucidates a diverse pangenome and 15 lateral gene transfer events.</title>
        <authorList>
            <person name="Petersen C."/>
            <person name="Sorensen T."/>
            <person name="Nielsen M.R."/>
            <person name="Sondergaard T.E."/>
            <person name="Sorensen J.L."/>
            <person name="Fitzpatrick D.A."/>
            <person name="Frisvad J.C."/>
            <person name="Nielsen K.L."/>
        </authorList>
    </citation>
    <scope>NUCLEOTIDE SEQUENCE</scope>
    <source>
        <strain evidence="7">IBT 29677</strain>
    </source>
</reference>
<accession>A0A9W9VFZ2</accession>
<evidence type="ECO:0000259" key="6">
    <source>
        <dbReference type="PROSITE" id="PS50048"/>
    </source>
</evidence>
<gene>
    <name evidence="7" type="ORF">N7509_012478</name>
</gene>
<protein>
    <recommendedName>
        <fullName evidence="6">Zn(2)-C6 fungal-type domain-containing protein</fullName>
    </recommendedName>
</protein>
<dbReference type="InterPro" id="IPR036864">
    <property type="entry name" value="Zn2-C6_fun-type_DNA-bd_sf"/>
</dbReference>
<dbReference type="GO" id="GO:0008270">
    <property type="term" value="F:zinc ion binding"/>
    <property type="evidence" value="ECO:0007669"/>
    <property type="project" value="InterPro"/>
</dbReference>
<dbReference type="SMART" id="SM00066">
    <property type="entry name" value="GAL4"/>
    <property type="match status" value="1"/>
</dbReference>
<evidence type="ECO:0000313" key="7">
    <source>
        <dbReference type="EMBL" id="KAJ5379359.1"/>
    </source>
</evidence>
<evidence type="ECO:0000256" key="1">
    <source>
        <dbReference type="ARBA" id="ARBA00023015"/>
    </source>
</evidence>
<evidence type="ECO:0000256" key="4">
    <source>
        <dbReference type="ARBA" id="ARBA00023242"/>
    </source>
</evidence>
<dbReference type="GO" id="GO:0003677">
    <property type="term" value="F:DNA binding"/>
    <property type="evidence" value="ECO:0007669"/>
    <property type="project" value="UniProtKB-KW"/>
</dbReference>
<name>A0A9W9VFZ2_9EURO</name>
<feature type="domain" description="Zn(2)-C6 fungal-type" evidence="6">
    <location>
        <begin position="10"/>
        <end position="38"/>
    </location>
</feature>
<dbReference type="Pfam" id="PF00172">
    <property type="entry name" value="Zn_clus"/>
    <property type="match status" value="1"/>
</dbReference>
<dbReference type="PROSITE" id="PS00463">
    <property type="entry name" value="ZN2_CY6_FUNGAL_1"/>
    <property type="match status" value="1"/>
</dbReference>
<dbReference type="AlphaFoldDB" id="A0A9W9VFZ2"/>
<dbReference type="CDD" id="cd00067">
    <property type="entry name" value="GAL4"/>
    <property type="match status" value="1"/>
</dbReference>
<feature type="region of interest" description="Disordered" evidence="5">
    <location>
        <begin position="58"/>
        <end position="77"/>
    </location>
</feature>
<dbReference type="Proteomes" id="UP001147747">
    <property type="component" value="Unassembled WGS sequence"/>
</dbReference>
<sequence>MVGVGGRSKGCKTCRRRRVKCDEAKPSCERCIKGGFQCDGYVQYGEFKDLTTQLIKKSAPKHNAPSPASSSTDSAVSPGSITELPLLPLLPLLPNPAWDEQTIFISHLVDRLFTWHENPSSPESANWVSGLLQSTEEDGALAFASTRALATGYFAKTHRQSDLMRKGAGFYSRALSALRSQLQDPTLVLKDDVLVAIICMAIYELVTFHQPTGWLHHYRGLAHLAFVRGPQRHQSGVGFSLLPTLRSCILIGYLVERKHCFLETTEWKTVPWAKVGLDAKLPLDKLHDILSDIPGYLEDMDLLGKWSVNLLHKEEFLTRLRERLLASLQALYSWRWEWEKDFPASTYSVSPNDLDPETFLPLPPSPFESVLWFANPYRANELMTYNAIRVMLTRILELIGVNTDNTESTYFSDPLLPMEGTRHDVAVEMCRMVDYHLHCFRRSSGAFLIIFPINIAYLHLDGNRDGRAKSWLEIVMALVADIHGFEIGRRENMPRQLDKSASISLPTNHES</sequence>
<comment type="caution">
    <text evidence="7">The sequence shown here is derived from an EMBL/GenBank/DDBJ whole genome shotgun (WGS) entry which is preliminary data.</text>
</comment>
<dbReference type="Gene3D" id="4.10.240.10">
    <property type="entry name" value="Zn(2)-C6 fungal-type DNA-binding domain"/>
    <property type="match status" value="1"/>
</dbReference>
<keyword evidence="3" id="KW-0804">Transcription</keyword>
<dbReference type="PANTHER" id="PTHR38111:SF2">
    <property type="entry name" value="FINGER DOMAIN PROTEIN, PUTATIVE (AFU_ORTHOLOGUE AFUA_1G01560)-RELATED"/>
    <property type="match status" value="1"/>
</dbReference>
<evidence type="ECO:0000256" key="3">
    <source>
        <dbReference type="ARBA" id="ARBA00023163"/>
    </source>
</evidence>
<evidence type="ECO:0000256" key="2">
    <source>
        <dbReference type="ARBA" id="ARBA00023125"/>
    </source>
</evidence>
<dbReference type="GeneID" id="81376095"/>
<keyword evidence="1" id="KW-0805">Transcription regulation</keyword>
<dbReference type="GO" id="GO:0000981">
    <property type="term" value="F:DNA-binding transcription factor activity, RNA polymerase II-specific"/>
    <property type="evidence" value="ECO:0007669"/>
    <property type="project" value="InterPro"/>
</dbReference>
<keyword evidence="8" id="KW-1185">Reference proteome</keyword>
<dbReference type="EMBL" id="JAPZBU010000011">
    <property type="protein sequence ID" value="KAJ5379359.1"/>
    <property type="molecule type" value="Genomic_DNA"/>
</dbReference>